<accession>A0A9N9BJ57</accession>
<name>A0A9N9BJ57_FUNMO</name>
<dbReference type="PANTHER" id="PTHR45737">
    <property type="entry name" value="VON WILLEBRAND FACTOR A DOMAIN-CONTAINING PROTEIN 5A"/>
    <property type="match status" value="1"/>
</dbReference>
<reference evidence="2" key="1">
    <citation type="submission" date="2021-06" db="EMBL/GenBank/DDBJ databases">
        <authorList>
            <person name="Kallberg Y."/>
            <person name="Tangrot J."/>
            <person name="Rosling A."/>
        </authorList>
    </citation>
    <scope>NUCLEOTIDE SEQUENCE</scope>
    <source>
        <strain evidence="2">87-6 pot B 2015</strain>
    </source>
</reference>
<evidence type="ECO:0000313" key="2">
    <source>
        <dbReference type="EMBL" id="CAG8565988.1"/>
    </source>
</evidence>
<dbReference type="Pfam" id="PF08487">
    <property type="entry name" value="VIT"/>
    <property type="match status" value="1"/>
</dbReference>
<proteinExistence type="predicted"/>
<dbReference type="PANTHER" id="PTHR45737:SF6">
    <property type="entry name" value="VON WILLEBRAND FACTOR A DOMAIN-CONTAINING PROTEIN 5A"/>
    <property type="match status" value="1"/>
</dbReference>
<keyword evidence="3" id="KW-1185">Reference proteome</keyword>
<dbReference type="EMBL" id="CAJVPP010001637">
    <property type="protein sequence ID" value="CAG8565988.1"/>
    <property type="molecule type" value="Genomic_DNA"/>
</dbReference>
<evidence type="ECO:0000313" key="3">
    <source>
        <dbReference type="Proteomes" id="UP000789375"/>
    </source>
</evidence>
<protein>
    <submittedName>
        <fullName evidence="2">9365_t:CDS:1</fullName>
    </submittedName>
</protein>
<sequence length="864" mass="99687">MHSYGLFSASEKNIQQHKPIPLQNVKVSAKVIDVISEVTIYQTYKYAESNQSQAIYKFPILPSSAICDFEVKVDDREIKGIVEEAEQATKEYEEALKNGNIACTIEDQSPDLFYCFVGTILPGQTIEIKLIYVSELQQDTKSEGIRFTLPTAIAPKYNHYSLEKQLEGKNFELENNLNECELESCKIEISVTCRMTSVITSIESPTHATISEVDTNNVRLARVDLNEKIGYLENDFVLVFSSQGLDKPRALVEYNSSTDTNCVMLTLVPQCVPYTGETEFIFIVDVSFSQTLRKCMKALELAIYSLPENSLFNIISQNTYLFPDENKRSNIPKNIFYITNSYLIIHQFEQLVELFQQQRTINDESNFFTLFIGDDNSNDICNSFESLTKLGKGYSMFTKCNDAFEIKLISIVKNSLEIPLTDYEFHLEDPENIESSHHLDNSTYIIPNNEDYVEDNHEESSHQLDNSIFLIPNISHNNNHQRPVLQQVPAEIPLIYNKQNSVVYFLLEKGIKPPKVISVKAKFQDLVQFHVTLDPRALKLKFIHTLAAKKFIEENQGKPSVGSNPKIKDQVISLGKMYNLISTYTSFLAINKRGESSTSKEFNNHPISIFHYHKPNYNSSTYFNFKDFTKKNFPPSYTPISTSSELIDLQNLNTQSGLLSRCTDNLTNLISNPVLFVKDSVDEVMNKYSDEKLTLGIRHKHPIYYLGNGMVNSGSAAYQVARKFERFPIFGGLFVKPVVRFIDESVVKKSREELNVEEFDKHFKENLFESHEEMVNPRVVHVETLFSFLKLFSFDGTILDESRFYEFFGKEFKEESIMCYHKSEKALKQMIKVEDYEDFDEKYNELLEKAREWIKLWLDNVYWH</sequence>
<dbReference type="PROSITE" id="PS51468">
    <property type="entry name" value="VIT"/>
    <property type="match status" value="1"/>
</dbReference>
<dbReference type="SMART" id="SM00609">
    <property type="entry name" value="VIT"/>
    <property type="match status" value="1"/>
</dbReference>
<organism evidence="2 3">
    <name type="scientific">Funneliformis mosseae</name>
    <name type="common">Endomycorrhizal fungus</name>
    <name type="synonym">Glomus mosseae</name>
    <dbReference type="NCBI Taxonomy" id="27381"/>
    <lineage>
        <taxon>Eukaryota</taxon>
        <taxon>Fungi</taxon>
        <taxon>Fungi incertae sedis</taxon>
        <taxon>Mucoromycota</taxon>
        <taxon>Glomeromycotina</taxon>
        <taxon>Glomeromycetes</taxon>
        <taxon>Glomerales</taxon>
        <taxon>Glomeraceae</taxon>
        <taxon>Funneliformis</taxon>
    </lineage>
</organism>
<comment type="caution">
    <text evidence="2">The sequence shown here is derived from an EMBL/GenBank/DDBJ whole genome shotgun (WGS) entry which is preliminary data.</text>
</comment>
<dbReference type="AlphaFoldDB" id="A0A9N9BJ57"/>
<feature type="domain" description="VIT" evidence="1">
    <location>
        <begin position="6"/>
        <end position="134"/>
    </location>
</feature>
<gene>
    <name evidence="2" type="ORF">FMOSSE_LOCUS7207</name>
</gene>
<evidence type="ECO:0000259" key="1">
    <source>
        <dbReference type="PROSITE" id="PS51468"/>
    </source>
</evidence>
<dbReference type="Proteomes" id="UP000789375">
    <property type="component" value="Unassembled WGS sequence"/>
</dbReference>
<dbReference type="InterPro" id="IPR013694">
    <property type="entry name" value="VIT"/>
</dbReference>